<dbReference type="Proteomes" id="UP000501926">
    <property type="component" value="Chromosome"/>
</dbReference>
<keyword evidence="13" id="KW-0862">Zinc</keyword>
<feature type="binding site" evidence="10 14">
    <location>
        <position position="68"/>
    </location>
    <ligand>
        <name>substrate</name>
    </ligand>
</feature>
<comment type="cofactor">
    <cofactor evidence="2">
        <name>Mn(2+)</name>
        <dbReference type="ChEBI" id="CHEBI:29035"/>
    </cofactor>
</comment>
<dbReference type="AlphaFoldDB" id="Q1PZ79"/>
<feature type="binding site" evidence="10 13">
    <location>
        <position position="35"/>
    </location>
    <ligand>
        <name>a divalent metal cation</name>
        <dbReference type="ChEBI" id="CHEBI:60240"/>
    </ligand>
</feature>
<dbReference type="GO" id="GO:0046872">
    <property type="term" value="F:metal ion binding"/>
    <property type="evidence" value="ECO:0007669"/>
    <property type="project" value="UniProtKB-UniRule"/>
</dbReference>
<dbReference type="PROSITE" id="PS01086">
    <property type="entry name" value="RIBUL_P_3_EPIMER_2"/>
    <property type="match status" value="1"/>
</dbReference>
<dbReference type="EC" id="5.1.3.1" evidence="7 10"/>
<feature type="binding site" evidence="10 13">
    <location>
        <position position="68"/>
    </location>
    <ligand>
        <name>a divalent metal cation</name>
        <dbReference type="ChEBI" id="CHEBI:60240"/>
    </ligand>
</feature>
<gene>
    <name evidence="15" type="primary">Rpe</name>
    <name evidence="10 16" type="synonym">rpe</name>
    <name evidence="16" type="ORF">KsCSTR_08620</name>
    <name evidence="17" type="ORF">KSMBR1_1405</name>
    <name evidence="15" type="ORF">kustd1646</name>
</gene>
<dbReference type="InterPro" id="IPR011060">
    <property type="entry name" value="RibuloseP-bd_barrel"/>
</dbReference>
<evidence type="ECO:0000256" key="12">
    <source>
        <dbReference type="PIRSR" id="PIRSR001461-1"/>
    </source>
</evidence>
<evidence type="ECO:0000256" key="5">
    <source>
        <dbReference type="ARBA" id="ARBA00001954"/>
    </source>
</evidence>
<evidence type="ECO:0000256" key="2">
    <source>
        <dbReference type="ARBA" id="ARBA00001936"/>
    </source>
</evidence>
<evidence type="ECO:0000256" key="4">
    <source>
        <dbReference type="ARBA" id="ARBA00001947"/>
    </source>
</evidence>
<dbReference type="Proteomes" id="UP000221734">
    <property type="component" value="Chromosome Kuenenia_stuttgartiensis_MBR1"/>
</dbReference>
<dbReference type="OrthoDB" id="1645589at2"/>
<feature type="binding site" evidence="10 14">
    <location>
        <begin position="146"/>
        <end position="149"/>
    </location>
    <ligand>
        <name>substrate</name>
    </ligand>
</feature>
<keyword evidence="8 10" id="KW-0479">Metal-binding</keyword>
<evidence type="ECO:0000256" key="1">
    <source>
        <dbReference type="ARBA" id="ARBA00001782"/>
    </source>
</evidence>
<dbReference type="Pfam" id="PF00834">
    <property type="entry name" value="Ribul_P_3_epim"/>
    <property type="match status" value="1"/>
</dbReference>
<dbReference type="GO" id="GO:0005737">
    <property type="term" value="C:cytoplasm"/>
    <property type="evidence" value="ECO:0007669"/>
    <property type="project" value="UniProtKB-ARBA"/>
</dbReference>
<comment type="catalytic activity">
    <reaction evidence="1 10 11">
        <text>D-ribulose 5-phosphate = D-xylulose 5-phosphate</text>
        <dbReference type="Rhea" id="RHEA:13677"/>
        <dbReference type="ChEBI" id="CHEBI:57737"/>
        <dbReference type="ChEBI" id="CHEBI:58121"/>
        <dbReference type="EC" id="5.1.3.1"/>
    </reaction>
</comment>
<dbReference type="GO" id="GO:0004750">
    <property type="term" value="F:D-ribulose-phosphate 3-epimerase activity"/>
    <property type="evidence" value="ECO:0007669"/>
    <property type="project" value="UniProtKB-UniRule"/>
</dbReference>
<dbReference type="EMBL" id="LT934425">
    <property type="protein sequence ID" value="SOH03905.1"/>
    <property type="molecule type" value="Genomic_DNA"/>
</dbReference>
<feature type="binding site" evidence="14">
    <location>
        <position position="178"/>
    </location>
    <ligand>
        <name>substrate</name>
    </ligand>
</feature>
<feature type="binding site" evidence="10 14">
    <location>
        <position position="10"/>
    </location>
    <ligand>
        <name>substrate</name>
    </ligand>
</feature>
<sequence>MRNKIKISASILAANPMRFEEEIKRIEAAGIDLIHIDVMDGHFVPNITIGPFIVAGIRRITNIPLDIHLMIEHPERYVEAFAGAAEGNGIITFHIETVKNPKEIISLIKSTGMKVGISLNPGTPVEMIENFLDQVDMALVMSVNPGFAGQKFIPIALPKIARLRDKAPDKMDIQVDGGITPDNISQVVKQGANVIVAASAIFKTSDPGNAIKSLKQIAEQTMEKDAVNLVNR</sequence>
<proteinExistence type="inferred from homology"/>
<reference evidence="15" key="2">
    <citation type="submission" date="2006-01" db="EMBL/GenBank/DDBJ databases">
        <authorList>
            <person name="Genoscope"/>
        </authorList>
    </citation>
    <scope>NUCLEOTIDE SEQUENCE</scope>
</reference>
<evidence type="ECO:0000313" key="15">
    <source>
        <dbReference type="EMBL" id="CAJ72391.1"/>
    </source>
</evidence>
<reference evidence="17" key="4">
    <citation type="submission" date="2017-10" db="EMBL/GenBank/DDBJ databases">
        <authorList>
            <person name="Banno H."/>
            <person name="Chua N.-H."/>
        </authorList>
    </citation>
    <scope>NUCLEOTIDE SEQUENCE [LARGE SCALE GENOMIC DNA]</scope>
    <source>
        <strain evidence="17">Kuenenia_mbr1_ru-nijmegen</strain>
    </source>
</reference>
<keyword evidence="9 10" id="KW-0413">Isomerase</keyword>
<comment type="cofactor">
    <cofactor evidence="5">
        <name>Fe(2+)</name>
        <dbReference type="ChEBI" id="CHEBI:29033"/>
    </cofactor>
</comment>
<keyword evidence="13" id="KW-0170">Cobalt</keyword>
<evidence type="ECO:0000256" key="14">
    <source>
        <dbReference type="PIRSR" id="PIRSR001461-3"/>
    </source>
</evidence>
<evidence type="ECO:0000256" key="6">
    <source>
        <dbReference type="ARBA" id="ARBA00009541"/>
    </source>
</evidence>
<evidence type="ECO:0000256" key="9">
    <source>
        <dbReference type="ARBA" id="ARBA00023235"/>
    </source>
</evidence>
<name>Q1PZ79_KUEST</name>
<keyword evidence="18" id="KW-1185">Reference proteome</keyword>
<evidence type="ECO:0000313" key="17">
    <source>
        <dbReference type="EMBL" id="SOH03905.1"/>
    </source>
</evidence>
<evidence type="ECO:0000256" key="13">
    <source>
        <dbReference type="PIRSR" id="PIRSR001461-2"/>
    </source>
</evidence>
<dbReference type="PROSITE" id="PS01085">
    <property type="entry name" value="RIBUL_P_3_EPIMER_1"/>
    <property type="match status" value="1"/>
</dbReference>
<dbReference type="RefSeq" id="WP_099324663.1">
    <property type="nucleotide sequence ID" value="NZ_CP049055.1"/>
</dbReference>
<dbReference type="NCBIfam" id="TIGR01163">
    <property type="entry name" value="rpe"/>
    <property type="match status" value="1"/>
</dbReference>
<comment type="cofactor">
    <cofactor evidence="10 13">
        <name>a divalent metal cation</name>
        <dbReference type="ChEBI" id="CHEBI:60240"/>
    </cofactor>
    <text evidence="10 13">Binds 1 divalent metal cation per subunit.</text>
</comment>
<dbReference type="SUPFAM" id="SSF51366">
    <property type="entry name" value="Ribulose-phoshate binding barrel"/>
    <property type="match status" value="1"/>
</dbReference>
<evidence type="ECO:0000256" key="7">
    <source>
        <dbReference type="ARBA" id="ARBA00013188"/>
    </source>
</evidence>
<evidence type="ECO:0000256" key="11">
    <source>
        <dbReference type="PIRNR" id="PIRNR001461"/>
    </source>
</evidence>
<keyword evidence="13" id="KW-0464">Manganese</keyword>
<reference evidence="16 19" key="5">
    <citation type="submission" date="2020-02" db="EMBL/GenBank/DDBJ databases">
        <title>Newly sequenced genome of strain CSTR1 showed variability in Candidatus Kuenenia stuttgartiensis genomes.</title>
        <authorList>
            <person name="Ding C."/>
            <person name="Adrian L."/>
        </authorList>
    </citation>
    <scope>NUCLEOTIDE SEQUENCE [LARGE SCALE GENOMIC DNA]</scope>
    <source>
        <strain evidence="16 19">CSTR1</strain>
    </source>
</reference>
<evidence type="ECO:0000256" key="3">
    <source>
        <dbReference type="ARBA" id="ARBA00001941"/>
    </source>
</evidence>
<dbReference type="InterPro" id="IPR013785">
    <property type="entry name" value="Aldolase_TIM"/>
</dbReference>
<dbReference type="KEGG" id="kst:KSMBR1_1405"/>
<feature type="active site" description="Proton donor" evidence="10 12">
    <location>
        <position position="176"/>
    </location>
</feature>
<evidence type="ECO:0000256" key="10">
    <source>
        <dbReference type="HAMAP-Rule" id="MF_02227"/>
    </source>
</evidence>
<keyword evidence="10 11" id="KW-0119">Carbohydrate metabolism</keyword>
<feature type="binding site" evidence="10">
    <location>
        <begin position="176"/>
        <end position="178"/>
    </location>
    <ligand>
        <name>substrate</name>
    </ligand>
</feature>
<comment type="similarity">
    <text evidence="6 10 11">Belongs to the ribulose-phosphate 3-epimerase family.</text>
</comment>
<dbReference type="NCBIfam" id="NF004076">
    <property type="entry name" value="PRK05581.1-4"/>
    <property type="match status" value="1"/>
</dbReference>
<dbReference type="GO" id="GO:0006098">
    <property type="term" value="P:pentose-phosphate shunt"/>
    <property type="evidence" value="ECO:0007669"/>
    <property type="project" value="UniProtKB-UniRule"/>
</dbReference>
<comment type="pathway">
    <text evidence="10">Carbohydrate degradation.</text>
</comment>
<comment type="cofactor">
    <cofactor evidence="3">
        <name>Co(2+)</name>
        <dbReference type="ChEBI" id="CHEBI:48828"/>
    </cofactor>
</comment>
<dbReference type="PIRSF" id="PIRSF001461">
    <property type="entry name" value="RPE"/>
    <property type="match status" value="1"/>
</dbReference>
<reference evidence="18" key="3">
    <citation type="submission" date="2017-10" db="EMBL/GenBank/DDBJ databases">
        <authorList>
            <person name="Frank J."/>
        </authorList>
    </citation>
    <scope>NUCLEOTIDE SEQUENCE [LARGE SCALE GENOMIC DNA]</scope>
</reference>
<dbReference type="InterPro" id="IPR026019">
    <property type="entry name" value="Ribul_P_3_epim"/>
</dbReference>
<organism evidence="15">
    <name type="scientific">Kuenenia stuttgartiensis</name>
    <dbReference type="NCBI Taxonomy" id="174633"/>
    <lineage>
        <taxon>Bacteria</taxon>
        <taxon>Pseudomonadati</taxon>
        <taxon>Planctomycetota</taxon>
        <taxon>Candidatus Brocadiia</taxon>
        <taxon>Candidatus Brocadiales</taxon>
        <taxon>Candidatus Brocadiaceae</taxon>
        <taxon>Candidatus Kuenenia</taxon>
    </lineage>
</organism>
<dbReference type="CDD" id="cd00429">
    <property type="entry name" value="RPE"/>
    <property type="match status" value="1"/>
</dbReference>
<dbReference type="PANTHER" id="PTHR11749">
    <property type="entry name" value="RIBULOSE-5-PHOSPHATE-3-EPIMERASE"/>
    <property type="match status" value="1"/>
</dbReference>
<feature type="binding site" evidence="10 14">
    <location>
        <begin position="198"/>
        <end position="199"/>
    </location>
    <ligand>
        <name>substrate</name>
    </ligand>
</feature>
<comment type="cofactor">
    <cofactor evidence="4">
        <name>Zn(2+)</name>
        <dbReference type="ChEBI" id="CHEBI:29105"/>
    </cofactor>
</comment>
<dbReference type="EMBL" id="CT573072">
    <property type="protein sequence ID" value="CAJ72391.1"/>
    <property type="molecule type" value="Genomic_DNA"/>
</dbReference>
<dbReference type="InterPro" id="IPR000056">
    <property type="entry name" value="Ribul_P_3_epim-like"/>
</dbReference>
<dbReference type="GO" id="GO:0019323">
    <property type="term" value="P:pentose catabolic process"/>
    <property type="evidence" value="ECO:0007669"/>
    <property type="project" value="UniProtKB-UniRule"/>
</dbReference>
<comment type="function">
    <text evidence="10">Catalyzes the reversible epimerization of D-ribulose 5-phosphate to D-xylulose 5-phosphate.</text>
</comment>
<dbReference type="HAMAP" id="MF_02227">
    <property type="entry name" value="RPE"/>
    <property type="match status" value="1"/>
</dbReference>
<dbReference type="EMBL" id="CP049055">
    <property type="protein sequence ID" value="QII10241.1"/>
    <property type="molecule type" value="Genomic_DNA"/>
</dbReference>
<evidence type="ECO:0000313" key="16">
    <source>
        <dbReference type="EMBL" id="QII10241.1"/>
    </source>
</evidence>
<accession>Q1PZ79</accession>
<protein>
    <recommendedName>
        <fullName evidence="7 10">Ribulose-phosphate 3-epimerase</fullName>
        <ecNumber evidence="7 10">5.1.3.1</ecNumber>
    </recommendedName>
</protein>
<evidence type="ECO:0000313" key="19">
    <source>
        <dbReference type="Proteomes" id="UP000501926"/>
    </source>
</evidence>
<dbReference type="FunFam" id="3.20.20.70:FF:000004">
    <property type="entry name" value="Ribulose-phosphate 3-epimerase"/>
    <property type="match status" value="1"/>
</dbReference>
<feature type="binding site" evidence="10 13">
    <location>
        <position position="176"/>
    </location>
    <ligand>
        <name>a divalent metal cation</name>
        <dbReference type="ChEBI" id="CHEBI:60240"/>
    </ligand>
</feature>
<dbReference type="Gene3D" id="3.20.20.70">
    <property type="entry name" value="Aldolase class I"/>
    <property type="match status" value="1"/>
</dbReference>
<reference evidence="15" key="1">
    <citation type="journal article" date="2006" name="Nature">
        <title>Deciphering the evolution and metabolism of an anammox bacterium from a community genome.</title>
        <authorList>
            <person name="Strous M."/>
            <person name="Pelletier E."/>
            <person name="Mangenot S."/>
            <person name="Rattei T."/>
            <person name="Lehner A."/>
            <person name="Taylor M.W."/>
            <person name="Horn M."/>
            <person name="Daims H."/>
            <person name="Bartol-Mavel D."/>
            <person name="Wincker P."/>
            <person name="Barbe V."/>
            <person name="Fonknechten N."/>
            <person name="Vallenet D."/>
            <person name="Segurens B."/>
            <person name="Schenowitz-Truong C."/>
            <person name="Medigue C."/>
            <person name="Collingro A."/>
            <person name="Snel B."/>
            <person name="Dutilh B.E."/>
            <person name="OpDenCamp H.J.M."/>
            <person name="vanDerDrift C."/>
            <person name="Cirpus I."/>
            <person name="vanDePas-Schoonen K.T."/>
            <person name="Harhangi H.R."/>
            <person name="vanNiftrik L."/>
            <person name="Schmid M."/>
            <person name="Keltjens J."/>
            <person name="vanDeVossenberg J."/>
            <person name="Kartal B."/>
            <person name="Meier H."/>
            <person name="Frishman D."/>
            <person name="Huynen M.A."/>
            <person name="Mewes H."/>
            <person name="Weissenbach J."/>
            <person name="Jetten M.S.M."/>
            <person name="Wagner M."/>
            <person name="LePaslier D."/>
        </authorList>
    </citation>
    <scope>NUCLEOTIDE SEQUENCE</scope>
</reference>
<evidence type="ECO:0000256" key="8">
    <source>
        <dbReference type="ARBA" id="ARBA00022723"/>
    </source>
</evidence>
<feature type="active site" description="Proton acceptor" evidence="10 12">
    <location>
        <position position="37"/>
    </location>
</feature>
<evidence type="ECO:0000313" key="18">
    <source>
        <dbReference type="Proteomes" id="UP000221734"/>
    </source>
</evidence>
<feature type="binding site" evidence="10 13">
    <location>
        <position position="37"/>
    </location>
    <ligand>
        <name>a divalent metal cation</name>
        <dbReference type="ChEBI" id="CHEBI:60240"/>
    </ligand>
</feature>